<dbReference type="SMR" id="A0A445EQ46"/>
<organism evidence="2 3">
    <name type="scientific">Arachis hypogaea</name>
    <name type="common">Peanut</name>
    <dbReference type="NCBI Taxonomy" id="3818"/>
    <lineage>
        <taxon>Eukaryota</taxon>
        <taxon>Viridiplantae</taxon>
        <taxon>Streptophyta</taxon>
        <taxon>Embryophyta</taxon>
        <taxon>Tracheophyta</taxon>
        <taxon>Spermatophyta</taxon>
        <taxon>Magnoliopsida</taxon>
        <taxon>eudicotyledons</taxon>
        <taxon>Gunneridae</taxon>
        <taxon>Pentapetalae</taxon>
        <taxon>rosids</taxon>
        <taxon>fabids</taxon>
        <taxon>Fabales</taxon>
        <taxon>Fabaceae</taxon>
        <taxon>Papilionoideae</taxon>
        <taxon>50 kb inversion clade</taxon>
        <taxon>dalbergioids sensu lato</taxon>
        <taxon>Dalbergieae</taxon>
        <taxon>Pterocarpus clade</taxon>
        <taxon>Arachis</taxon>
    </lineage>
</organism>
<comment type="caution">
    <text evidence="2">The sequence shown here is derived from an EMBL/GenBank/DDBJ whole genome shotgun (WGS) entry which is preliminary data.</text>
</comment>
<evidence type="ECO:0000313" key="3">
    <source>
        <dbReference type="Proteomes" id="UP000289738"/>
    </source>
</evidence>
<keyword evidence="3" id="KW-1185">Reference proteome</keyword>
<evidence type="ECO:0000313" key="2">
    <source>
        <dbReference type="EMBL" id="RYR77527.1"/>
    </source>
</evidence>
<dbReference type="PANTHER" id="PTHR33784">
    <property type="entry name" value="OS05G0482100 PROTEIN"/>
    <property type="match status" value="1"/>
</dbReference>
<dbReference type="InterPro" id="IPR036047">
    <property type="entry name" value="F-box-like_dom_sf"/>
</dbReference>
<dbReference type="Gramene" id="arahy.Tifrunner.gnm2.ann2.Ah01g263000.1">
    <property type="protein sequence ID" value="arahy.Tifrunner.gnm2.ann2.Ah01g263000.1-CDS-1"/>
    <property type="gene ID" value="arahy.Tifrunner.gnm2.ann2.Ah01g263000"/>
</dbReference>
<reference evidence="2 3" key="1">
    <citation type="submission" date="2019-01" db="EMBL/GenBank/DDBJ databases">
        <title>Sequencing of cultivated peanut Arachis hypogaea provides insights into genome evolution and oil improvement.</title>
        <authorList>
            <person name="Chen X."/>
        </authorList>
    </citation>
    <scope>NUCLEOTIDE SEQUENCE [LARGE SCALE GENOMIC DNA]</scope>
    <source>
        <strain evidence="3">cv. Fuhuasheng</strain>
        <tissue evidence="2">Leaves</tissue>
    </source>
</reference>
<dbReference type="STRING" id="3818.A0A445EQ46"/>
<protein>
    <recommendedName>
        <fullName evidence="1">At2g35280-like TPR domain-containing protein</fullName>
    </recommendedName>
</protein>
<gene>
    <name evidence="2" type="ORF">Ahy_A01g002025</name>
</gene>
<accession>A0A445EQ46</accession>
<dbReference type="InterPro" id="IPR040338">
    <property type="entry name" value="At1g67623-like"/>
</dbReference>
<sequence>MAGSSQKGKKRVDISLQHESSLDLLPREIWSCIAPMVASNSIQDLFNMQAMCKVFLGAASSDTVYKRATMYKPLAHFLSHLNGPERRFLERCAEVGNVDAIFQQGFVDYFPLGLRDKGMELLARAFAEGSVEAGYLCAMLLMYHHEDEEEVQMGVQMMEDIRISGQLESCSKFFSGISKDVVVLLLEMYAPG</sequence>
<dbReference type="PANTHER" id="PTHR33784:SF10">
    <property type="entry name" value="F-BOX PROTEIN"/>
    <property type="match status" value="1"/>
</dbReference>
<proteinExistence type="predicted"/>
<dbReference type="AlphaFoldDB" id="A0A445EQ46"/>
<feature type="domain" description="At2g35280-like TPR" evidence="1">
    <location>
        <begin position="80"/>
        <end position="175"/>
    </location>
</feature>
<dbReference type="OrthoDB" id="1460103at2759"/>
<dbReference type="SUPFAM" id="SSF81383">
    <property type="entry name" value="F-box domain"/>
    <property type="match status" value="1"/>
</dbReference>
<dbReference type="EMBL" id="SDMP01000001">
    <property type="protein sequence ID" value="RYR77527.1"/>
    <property type="molecule type" value="Genomic_DNA"/>
</dbReference>
<name>A0A445EQ46_ARAHY</name>
<dbReference type="Pfam" id="PF23310">
    <property type="entry name" value="TPR_27"/>
    <property type="match status" value="1"/>
</dbReference>
<dbReference type="Proteomes" id="UP000289738">
    <property type="component" value="Chromosome A01"/>
</dbReference>
<dbReference type="InterPro" id="IPR057136">
    <property type="entry name" value="At2g35280_TPR_dom"/>
</dbReference>
<evidence type="ECO:0000259" key="1">
    <source>
        <dbReference type="Pfam" id="PF23310"/>
    </source>
</evidence>